<protein>
    <submittedName>
        <fullName evidence="3">Uncharacterized protein</fullName>
    </submittedName>
</protein>
<feature type="compositionally biased region" description="Polar residues" evidence="1">
    <location>
        <begin position="78"/>
        <end position="94"/>
    </location>
</feature>
<sequence>MPVKADTNSNDFPPSRKGTATAKHKTHLPGSKVPFNRFIYIFSALVVAFTLFNVYRILQWKTLAGGWTSLMLGKLGENPSTSNNDQSAQPSSATDHPRESVDYHIEALAKALGLPSRDLASAIAEAIREHIPPASLSSVSAAEATQSGDPVNIIVGKGADGADSGSSLKERLGMLSSFDDPELGGLD</sequence>
<keyword evidence="2" id="KW-1133">Transmembrane helix</keyword>
<proteinExistence type="predicted"/>
<feature type="region of interest" description="Disordered" evidence="1">
    <location>
        <begin position="1"/>
        <end position="27"/>
    </location>
</feature>
<dbReference type="EMBL" id="BPWL01000009">
    <property type="protein sequence ID" value="GJJ14132.1"/>
    <property type="molecule type" value="Genomic_DNA"/>
</dbReference>
<keyword evidence="4" id="KW-1185">Reference proteome</keyword>
<feature type="region of interest" description="Disordered" evidence="1">
    <location>
        <begin position="78"/>
        <end position="99"/>
    </location>
</feature>
<feature type="transmembrane region" description="Helical" evidence="2">
    <location>
        <begin position="38"/>
        <end position="58"/>
    </location>
</feature>
<evidence type="ECO:0000313" key="4">
    <source>
        <dbReference type="Proteomes" id="UP001050691"/>
    </source>
</evidence>
<organism evidence="3 4">
    <name type="scientific">Clathrus columnatus</name>
    <dbReference type="NCBI Taxonomy" id="1419009"/>
    <lineage>
        <taxon>Eukaryota</taxon>
        <taxon>Fungi</taxon>
        <taxon>Dikarya</taxon>
        <taxon>Basidiomycota</taxon>
        <taxon>Agaricomycotina</taxon>
        <taxon>Agaricomycetes</taxon>
        <taxon>Phallomycetidae</taxon>
        <taxon>Phallales</taxon>
        <taxon>Clathraceae</taxon>
        <taxon>Clathrus</taxon>
    </lineage>
</organism>
<evidence type="ECO:0000256" key="1">
    <source>
        <dbReference type="SAM" id="MobiDB-lite"/>
    </source>
</evidence>
<comment type="caution">
    <text evidence="3">The sequence shown here is derived from an EMBL/GenBank/DDBJ whole genome shotgun (WGS) entry which is preliminary data.</text>
</comment>
<accession>A0AAV5AHL1</accession>
<keyword evidence="2" id="KW-0472">Membrane</keyword>
<reference evidence="3" key="1">
    <citation type="submission" date="2021-10" db="EMBL/GenBank/DDBJ databases">
        <title>De novo Genome Assembly of Clathrus columnatus (Basidiomycota, Fungi) Using Illumina and Nanopore Sequence Data.</title>
        <authorList>
            <person name="Ogiso-Tanaka E."/>
            <person name="Itagaki H."/>
            <person name="Hosoya T."/>
            <person name="Hosaka K."/>
        </authorList>
    </citation>
    <scope>NUCLEOTIDE SEQUENCE</scope>
    <source>
        <strain evidence="3">MO-923</strain>
    </source>
</reference>
<name>A0AAV5AHL1_9AGAM</name>
<dbReference type="Proteomes" id="UP001050691">
    <property type="component" value="Unassembled WGS sequence"/>
</dbReference>
<evidence type="ECO:0000313" key="3">
    <source>
        <dbReference type="EMBL" id="GJJ14132.1"/>
    </source>
</evidence>
<keyword evidence="2" id="KW-0812">Transmembrane</keyword>
<dbReference type="AlphaFoldDB" id="A0AAV5AHL1"/>
<evidence type="ECO:0000256" key="2">
    <source>
        <dbReference type="SAM" id="Phobius"/>
    </source>
</evidence>
<feature type="compositionally biased region" description="Polar residues" evidence="1">
    <location>
        <begin position="1"/>
        <end position="12"/>
    </location>
</feature>
<gene>
    <name evidence="3" type="ORF">Clacol_008389</name>
</gene>